<evidence type="ECO:0000313" key="2">
    <source>
        <dbReference type="EMBL" id="CEK75783.1"/>
    </source>
</evidence>
<dbReference type="PANTHER" id="PTHR15079:SF3">
    <property type="entry name" value="MYELOID DIFFERENTIATION PRIMARY RESPONSE PROTEIN MYD88"/>
    <property type="match status" value="1"/>
</dbReference>
<dbReference type="InterPro" id="IPR035897">
    <property type="entry name" value="Toll_tir_struct_dom_sf"/>
</dbReference>
<dbReference type="PROSITE" id="PS50104">
    <property type="entry name" value="TIR"/>
    <property type="match status" value="1"/>
</dbReference>
<dbReference type="EMBL" id="HACG01028918">
    <property type="protein sequence ID" value="CEK75783.1"/>
    <property type="molecule type" value="Transcribed_RNA"/>
</dbReference>
<dbReference type="InterPro" id="IPR011029">
    <property type="entry name" value="DEATH-like_dom_sf"/>
</dbReference>
<dbReference type="Pfam" id="PF01582">
    <property type="entry name" value="TIR"/>
    <property type="match status" value="1"/>
</dbReference>
<evidence type="ECO:0000313" key="3">
    <source>
        <dbReference type="EMBL" id="CEK75784.1"/>
    </source>
</evidence>
<dbReference type="InterPro" id="IPR017281">
    <property type="entry name" value="Myelin_different_resp_MyD88"/>
</dbReference>
<dbReference type="GO" id="GO:0043123">
    <property type="term" value="P:positive regulation of canonical NF-kappaB signal transduction"/>
    <property type="evidence" value="ECO:0007669"/>
    <property type="project" value="InterPro"/>
</dbReference>
<proteinExistence type="predicted"/>
<evidence type="ECO:0000259" key="1">
    <source>
        <dbReference type="PROSITE" id="PS50104"/>
    </source>
</evidence>
<reference evidence="3" key="1">
    <citation type="submission" date="2014-12" db="EMBL/GenBank/DDBJ databases">
        <title>Insight into the proteome of Arion vulgaris.</title>
        <authorList>
            <person name="Aradska J."/>
            <person name="Bulat T."/>
            <person name="Smidak R."/>
            <person name="Sarate P."/>
            <person name="Gangsoo J."/>
            <person name="Sialana F."/>
            <person name="Bilban M."/>
            <person name="Lubec G."/>
        </authorList>
    </citation>
    <scope>NUCLEOTIDE SEQUENCE</scope>
    <source>
        <tissue evidence="3">Skin</tissue>
    </source>
</reference>
<dbReference type="Gene3D" id="1.10.533.10">
    <property type="entry name" value="Death Domain, Fas"/>
    <property type="match status" value="1"/>
</dbReference>
<organism evidence="3">
    <name type="scientific">Arion vulgaris</name>
    <dbReference type="NCBI Taxonomy" id="1028688"/>
    <lineage>
        <taxon>Eukaryota</taxon>
        <taxon>Metazoa</taxon>
        <taxon>Spiralia</taxon>
        <taxon>Lophotrochozoa</taxon>
        <taxon>Mollusca</taxon>
        <taxon>Gastropoda</taxon>
        <taxon>Heterobranchia</taxon>
        <taxon>Euthyneura</taxon>
        <taxon>Panpulmonata</taxon>
        <taxon>Eupulmonata</taxon>
        <taxon>Stylommatophora</taxon>
        <taxon>Helicina</taxon>
        <taxon>Arionoidea</taxon>
        <taxon>Arionidae</taxon>
        <taxon>Arion</taxon>
    </lineage>
</organism>
<dbReference type="SUPFAM" id="SSF47986">
    <property type="entry name" value="DEATH domain"/>
    <property type="match status" value="1"/>
</dbReference>
<accession>A0A0B7A4A0</accession>
<dbReference type="Gene3D" id="3.40.50.10140">
    <property type="entry name" value="Toll/interleukin-1 receptor homology (TIR) domain"/>
    <property type="match status" value="1"/>
</dbReference>
<dbReference type="PANTHER" id="PTHR15079">
    <property type="entry name" value="MYD88"/>
    <property type="match status" value="1"/>
</dbReference>
<dbReference type="EMBL" id="HACG01028919">
    <property type="protein sequence ID" value="CEK75784.1"/>
    <property type="molecule type" value="Transcribed_RNA"/>
</dbReference>
<gene>
    <name evidence="3" type="primary">ORF97020</name>
    <name evidence="2" type="synonym">ORF97017</name>
</gene>
<sequence>MASTLLRDKDATWMKYLDSKHHEVPIGALSDETVKSLSSYLDMDMYSLDDDLQADYTGLAAMVGLNFGFVEGLRLLGVTMPAARVIREWQRDHYTREKPTIGNLVRSLLKLKRMDVISDCKHFISKDAEDYLSNQQESLLQPYDRVVRCSSEILTMDDTPAGRLALYDAFICWSECDEDFPFIEEMIKKLENPPFNIRLYVPSRNGLFGVNKYESDVKIMEERCKHVIVVLSPEYSSSEMSVFQASIAIALSAKDPSRHIVPILINDYSEDKILEVLRIRTVWNFSKQPEDSKWRQLAQSVCRFNFLQNI</sequence>
<dbReference type="AlphaFoldDB" id="A0A0B7A4A0"/>
<name>A0A0B7A4A0_9EUPU</name>
<dbReference type="SUPFAM" id="SSF52200">
    <property type="entry name" value="Toll/Interleukin receptor TIR domain"/>
    <property type="match status" value="1"/>
</dbReference>
<protein>
    <recommendedName>
        <fullName evidence="1">TIR domain-containing protein</fullName>
    </recommendedName>
</protein>
<dbReference type="InterPro" id="IPR000157">
    <property type="entry name" value="TIR_dom"/>
</dbReference>
<dbReference type="GO" id="GO:0002755">
    <property type="term" value="P:MyD88-dependent toll-like receptor signaling pathway"/>
    <property type="evidence" value="ECO:0007669"/>
    <property type="project" value="InterPro"/>
</dbReference>
<feature type="domain" description="TIR" evidence="1">
    <location>
        <begin position="165"/>
        <end position="301"/>
    </location>
</feature>
<dbReference type="GO" id="GO:0070976">
    <property type="term" value="F:TIR domain binding"/>
    <property type="evidence" value="ECO:0007669"/>
    <property type="project" value="InterPro"/>
</dbReference>